<reference evidence="9 10" key="1">
    <citation type="submission" date="2018-06" db="EMBL/GenBank/DDBJ databases">
        <title>Genomic Encyclopedia of Type Strains, Phase IV (KMG-V): Genome sequencing to study the core and pangenomes of soil and plant-associated prokaryotes.</title>
        <authorList>
            <person name="Whitman W."/>
        </authorList>
    </citation>
    <scope>NUCLEOTIDE SEQUENCE [LARGE SCALE GENOMIC DNA]</scope>
    <source>
        <strain evidence="9 10">SRCL-318</strain>
    </source>
</reference>
<keyword evidence="6 7" id="KW-0472">Membrane</keyword>
<evidence type="ECO:0000313" key="10">
    <source>
        <dbReference type="Proteomes" id="UP000247772"/>
    </source>
</evidence>
<comment type="caution">
    <text evidence="9">The sequence shown here is derived from an EMBL/GenBank/DDBJ whole genome shotgun (WGS) entry which is preliminary data.</text>
</comment>
<dbReference type="PANTHER" id="PTHR30576:SF21">
    <property type="entry name" value="UDP-GLUCOSE:UNDECAPRENYL-PHOSPHATE GLUCOSE-1-PHOSPHATE TRANSFERASE"/>
    <property type="match status" value="1"/>
</dbReference>
<name>A0A2V4U3A1_9BURK</name>
<dbReference type="Proteomes" id="UP000247772">
    <property type="component" value="Unassembled WGS sequence"/>
</dbReference>
<feature type="transmembrane region" description="Helical" evidence="7">
    <location>
        <begin position="133"/>
        <end position="152"/>
    </location>
</feature>
<accession>A0A2V4U3A1</accession>
<evidence type="ECO:0000256" key="2">
    <source>
        <dbReference type="ARBA" id="ARBA00006464"/>
    </source>
</evidence>
<gene>
    <name evidence="9" type="ORF">C7410_13436</name>
</gene>
<evidence type="ECO:0000313" key="9">
    <source>
        <dbReference type="EMBL" id="PYE15290.1"/>
    </source>
</evidence>
<evidence type="ECO:0000256" key="6">
    <source>
        <dbReference type="ARBA" id="ARBA00023136"/>
    </source>
</evidence>
<organism evidence="9 10">
    <name type="scientific">Paraburkholderia silvatlantica</name>
    <dbReference type="NCBI Taxonomy" id="321895"/>
    <lineage>
        <taxon>Bacteria</taxon>
        <taxon>Pseudomonadati</taxon>
        <taxon>Pseudomonadota</taxon>
        <taxon>Betaproteobacteria</taxon>
        <taxon>Burkholderiales</taxon>
        <taxon>Burkholderiaceae</taxon>
        <taxon>Paraburkholderia</taxon>
    </lineage>
</organism>
<dbReference type="InterPro" id="IPR017475">
    <property type="entry name" value="EPS_sugar_tfrase"/>
</dbReference>
<evidence type="ECO:0000256" key="7">
    <source>
        <dbReference type="SAM" id="Phobius"/>
    </source>
</evidence>
<dbReference type="InterPro" id="IPR003362">
    <property type="entry name" value="Bact_transf"/>
</dbReference>
<feature type="transmembrane region" description="Helical" evidence="7">
    <location>
        <begin position="101"/>
        <end position="121"/>
    </location>
</feature>
<dbReference type="AlphaFoldDB" id="A0A2V4U3A1"/>
<feature type="transmembrane region" description="Helical" evidence="7">
    <location>
        <begin position="164"/>
        <end position="182"/>
    </location>
</feature>
<feature type="domain" description="Bacterial sugar transferase" evidence="8">
    <location>
        <begin position="339"/>
        <end position="529"/>
    </location>
</feature>
<evidence type="ECO:0000256" key="5">
    <source>
        <dbReference type="ARBA" id="ARBA00022989"/>
    </source>
</evidence>
<dbReference type="NCBIfam" id="TIGR03023">
    <property type="entry name" value="WcaJ_sugtrans"/>
    <property type="match status" value="1"/>
</dbReference>
<sequence length="535" mass="58815">MSSQVFEPRVSPFRRIVRHRLPLLRLAQTVIPPRPKPAVMPSRRIKQSHILAEPVMSTQSPHHHRLFMALVGVVSAALNTGALVALLLLRGQTADTPYTRALTGAFAAAAFVVFARFHLIASARHLWWMLGRGAWRWCRLPIALMVLLFVTHGDNGTTALRTLVAQWAAIALPLQLAGLAVLRGVAHSVNNAPGNLRRAVFFGMGSEARKLNLRLQRSPILGIHVAGYYNDAPVAPHGGEALPPYLGRYEDAAAHIHANDYEIAFLAMGQAAMARADATDVKDITADVVTRLYDSTAAIYLVPELHFLQDVATTGANLAGVPLLALHDVPILGLSRMLKRAVDIAGAVLLLALLWPVMLAIALAIRLDSPGPVMFRQRRNGEHGRAIVVHKFRSMRVAAQDEGGAEEQGVRQARSGDDRITGVGRYLRRTSLDELPQLFNVLGGSMSLVGPRPHAAEHNEAYRQLIPGYMLRHSVKPGMTGWAQINGLRGLTDTPDKMQRRVEYDRYYITHWSLWLDLQILLKTIPSIVSGRNAV</sequence>
<comment type="subcellular location">
    <subcellularLocation>
        <location evidence="1">Membrane</location>
        <topology evidence="1">Multi-pass membrane protein</topology>
    </subcellularLocation>
</comment>
<evidence type="ECO:0000256" key="4">
    <source>
        <dbReference type="ARBA" id="ARBA00022692"/>
    </source>
</evidence>
<feature type="transmembrane region" description="Helical" evidence="7">
    <location>
        <begin position="344"/>
        <end position="365"/>
    </location>
</feature>
<evidence type="ECO:0000256" key="1">
    <source>
        <dbReference type="ARBA" id="ARBA00004141"/>
    </source>
</evidence>
<dbReference type="Pfam" id="PF02397">
    <property type="entry name" value="Bac_transf"/>
    <property type="match status" value="1"/>
</dbReference>
<dbReference type="PANTHER" id="PTHR30576">
    <property type="entry name" value="COLANIC BIOSYNTHESIS UDP-GLUCOSE LIPID CARRIER TRANSFERASE"/>
    <property type="match status" value="1"/>
</dbReference>
<keyword evidence="3 9" id="KW-0808">Transferase</keyword>
<dbReference type="GO" id="GO:0009242">
    <property type="term" value="P:colanic acid biosynthetic process"/>
    <property type="evidence" value="ECO:0007669"/>
    <property type="project" value="TreeGrafter"/>
</dbReference>
<feature type="transmembrane region" description="Helical" evidence="7">
    <location>
        <begin position="66"/>
        <end position="89"/>
    </location>
</feature>
<dbReference type="EMBL" id="QJSQ01000034">
    <property type="protein sequence ID" value="PYE15290.1"/>
    <property type="molecule type" value="Genomic_DNA"/>
</dbReference>
<protein>
    <submittedName>
        <fullName evidence="9">Putative colanic acid biosynthesis UDP-glucose lipid carrier transferase</fullName>
    </submittedName>
</protein>
<evidence type="ECO:0000259" key="8">
    <source>
        <dbReference type="Pfam" id="PF02397"/>
    </source>
</evidence>
<dbReference type="NCBIfam" id="TIGR03025">
    <property type="entry name" value="EPS_sugtrans"/>
    <property type="match status" value="1"/>
</dbReference>
<keyword evidence="5 7" id="KW-1133">Transmembrane helix</keyword>
<dbReference type="GO" id="GO:0089702">
    <property type="term" value="F:undecaprenyl-phosphate glucose phosphotransferase activity"/>
    <property type="evidence" value="ECO:0007669"/>
    <property type="project" value="TreeGrafter"/>
</dbReference>
<comment type="similarity">
    <text evidence="2">Belongs to the bacterial sugar transferase family.</text>
</comment>
<evidence type="ECO:0000256" key="3">
    <source>
        <dbReference type="ARBA" id="ARBA00022679"/>
    </source>
</evidence>
<dbReference type="GO" id="GO:0016020">
    <property type="term" value="C:membrane"/>
    <property type="evidence" value="ECO:0007669"/>
    <property type="project" value="UniProtKB-SubCell"/>
</dbReference>
<keyword evidence="4 7" id="KW-0812">Transmembrane</keyword>
<dbReference type="InterPro" id="IPR017473">
    <property type="entry name" value="Undecaprenyl-P_gluc_Ptfrase"/>
</dbReference>
<dbReference type="Pfam" id="PF13727">
    <property type="entry name" value="CoA_binding_3"/>
    <property type="match status" value="1"/>
</dbReference>
<proteinExistence type="inferred from homology"/>